<dbReference type="Proteomes" id="UP001317822">
    <property type="component" value="Chromosome"/>
</dbReference>
<keyword evidence="2" id="KW-1185">Reference proteome</keyword>
<proteinExistence type="predicted"/>
<reference evidence="1 2" key="1">
    <citation type="journal article" date="2023" name="Int. J. Syst. Evol. Microbiol.">
        <title>Physiological and genomic analyses of cobalamin (vitamin B12)-auxotrophy of Lysobacter auxotrophicus sp. nov., a methionine-auxotrophic chitinolytic bacterium isolated from chitin-treated soil.</title>
        <authorList>
            <person name="Saito A."/>
            <person name="Dohra H."/>
            <person name="Hamada M."/>
            <person name="Moriuchi R."/>
            <person name="Kotsuchibashi Y."/>
            <person name="Mori K."/>
        </authorList>
    </citation>
    <scope>NUCLEOTIDE SEQUENCE [LARGE SCALE GENOMIC DNA]</scope>
    <source>
        <strain evidence="1 2">5-21a</strain>
    </source>
</reference>
<evidence type="ECO:0000313" key="2">
    <source>
        <dbReference type="Proteomes" id="UP001317822"/>
    </source>
</evidence>
<organism evidence="1 2">
    <name type="scientific">Lysobacter auxotrophicus</name>
    <dbReference type="NCBI Taxonomy" id="2992573"/>
    <lineage>
        <taxon>Bacteria</taxon>
        <taxon>Pseudomonadati</taxon>
        <taxon>Pseudomonadota</taxon>
        <taxon>Gammaproteobacteria</taxon>
        <taxon>Lysobacterales</taxon>
        <taxon>Lysobacteraceae</taxon>
        <taxon>Lysobacter</taxon>
    </lineage>
</organism>
<accession>A0ABN6UN70</accession>
<protein>
    <recommendedName>
        <fullName evidence="3">Flagellar protein FliT</fullName>
    </recommendedName>
</protein>
<name>A0ABN6UN70_9GAMM</name>
<evidence type="ECO:0008006" key="3">
    <source>
        <dbReference type="Google" id="ProtNLM"/>
    </source>
</evidence>
<sequence>MTRAAMTPAIPALPEADVRAAMHAQQWERAFELLAEHDRALHQALASAELSTLSAEPWRELLAQQHALLADLVVMRDETAAILARMGRERRGALAYRSFGG</sequence>
<dbReference type="RefSeq" id="WP_281779746.1">
    <property type="nucleotide sequence ID" value="NZ_AP027041.1"/>
</dbReference>
<dbReference type="EMBL" id="AP027041">
    <property type="protein sequence ID" value="BDU17844.1"/>
    <property type="molecule type" value="Genomic_DNA"/>
</dbReference>
<gene>
    <name evidence="1" type="ORF">LA521A_30450</name>
</gene>
<evidence type="ECO:0000313" key="1">
    <source>
        <dbReference type="EMBL" id="BDU17844.1"/>
    </source>
</evidence>